<dbReference type="EMBL" id="CM047946">
    <property type="protein sequence ID" value="KAI9897435.1"/>
    <property type="molecule type" value="Genomic_DNA"/>
</dbReference>
<name>A0ACC0UUN4_9HYPO</name>
<comment type="caution">
    <text evidence="1">The sequence shown here is derived from an EMBL/GenBank/DDBJ whole genome shotgun (WGS) entry which is preliminary data.</text>
</comment>
<evidence type="ECO:0000313" key="2">
    <source>
        <dbReference type="Proteomes" id="UP001163324"/>
    </source>
</evidence>
<gene>
    <name evidence="1" type="ORF">N3K66_007291</name>
</gene>
<evidence type="ECO:0000313" key="1">
    <source>
        <dbReference type="EMBL" id="KAI9897435.1"/>
    </source>
</evidence>
<keyword evidence="2" id="KW-1185">Reference proteome</keyword>
<sequence length="561" mass="63122">MRRPIVHSLVSRRIGALWTNIRTQASLASGTDKKIHESPHANEVNERYPRSLQAFHLKPLKREAEHGIPTCDLQLRSYSLQPLDFFADFALRAAYYLGLPASGPVPLPRLTQRWTVPRDHFIFKKSQENFERITLRRLIQIKDGNPETVELWLAYLRKNQYYGVGMKANMWEFSELGVGKIMEREATAQSANLEDAWSHLGQTNPGGVKSRPMAMAARTLTKTVFSGIQPTGIPHLGNYAGAIRQWVDFQRSEPTHTKLVYSVVDLHAITTPKSAQELKKWRRESMAALIALGIDPDRATLFWQSSVPAHSELMWILSCTASVGYLSRMTQWKSKLSIVDGSGLDDKRVKASLKLGLFSYPVLQAADILVHRATHVPVGADQHQHLEFARECVTNFNTAYGNHLVYPETMSTPFRRIQALHDPDFKMSKSHLSDKSRILVTDSPEIIRTRISQAKTDSLPGISYDPIQRPGISNLVNILSLFDPQGRKPDELAAECKNLSPRQFKDRVSDVVIHGLEGVRDRYIGLLKDPDRLDMIGNEGGHKARNSAAETMALVKEAMGL</sequence>
<dbReference type="Proteomes" id="UP001163324">
    <property type="component" value="Chromosome 7"/>
</dbReference>
<protein>
    <submittedName>
        <fullName evidence="1">Uncharacterized protein</fullName>
    </submittedName>
</protein>
<organism evidence="1 2">
    <name type="scientific">Trichothecium roseum</name>
    <dbReference type="NCBI Taxonomy" id="47278"/>
    <lineage>
        <taxon>Eukaryota</taxon>
        <taxon>Fungi</taxon>
        <taxon>Dikarya</taxon>
        <taxon>Ascomycota</taxon>
        <taxon>Pezizomycotina</taxon>
        <taxon>Sordariomycetes</taxon>
        <taxon>Hypocreomycetidae</taxon>
        <taxon>Hypocreales</taxon>
        <taxon>Hypocreales incertae sedis</taxon>
        <taxon>Trichothecium</taxon>
    </lineage>
</organism>
<accession>A0ACC0UUN4</accession>
<proteinExistence type="predicted"/>
<reference evidence="1" key="1">
    <citation type="submission" date="2022-10" db="EMBL/GenBank/DDBJ databases">
        <title>Complete Genome of Trichothecium roseum strain YXFP-22015, a Plant Pathogen Isolated from Citrus.</title>
        <authorList>
            <person name="Wang Y."/>
            <person name="Zhu L."/>
        </authorList>
    </citation>
    <scope>NUCLEOTIDE SEQUENCE</scope>
    <source>
        <strain evidence="1">YXFP-22015</strain>
    </source>
</reference>